<comment type="caution">
    <text evidence="2">The sequence shown here is derived from an EMBL/GenBank/DDBJ whole genome shotgun (WGS) entry which is preliminary data.</text>
</comment>
<keyword evidence="1" id="KW-0472">Membrane</keyword>
<organism evidence="2 3">
    <name type="scientific">Araneus ventricosus</name>
    <name type="common">Orbweaver spider</name>
    <name type="synonym">Epeira ventricosa</name>
    <dbReference type="NCBI Taxonomy" id="182803"/>
    <lineage>
        <taxon>Eukaryota</taxon>
        <taxon>Metazoa</taxon>
        <taxon>Ecdysozoa</taxon>
        <taxon>Arthropoda</taxon>
        <taxon>Chelicerata</taxon>
        <taxon>Arachnida</taxon>
        <taxon>Araneae</taxon>
        <taxon>Araneomorphae</taxon>
        <taxon>Entelegynae</taxon>
        <taxon>Araneoidea</taxon>
        <taxon>Araneidae</taxon>
        <taxon>Araneus</taxon>
    </lineage>
</organism>
<proteinExistence type="predicted"/>
<evidence type="ECO:0000313" key="2">
    <source>
        <dbReference type="EMBL" id="GBO17382.1"/>
    </source>
</evidence>
<keyword evidence="3" id="KW-1185">Reference proteome</keyword>
<protein>
    <submittedName>
        <fullName evidence="2">Uncharacterized protein</fullName>
    </submittedName>
</protein>
<feature type="transmembrane region" description="Helical" evidence="1">
    <location>
        <begin position="12"/>
        <end position="33"/>
    </location>
</feature>
<dbReference type="AlphaFoldDB" id="A0A4Y2UYN5"/>
<keyword evidence="1" id="KW-0812">Transmembrane</keyword>
<evidence type="ECO:0000256" key="1">
    <source>
        <dbReference type="SAM" id="Phobius"/>
    </source>
</evidence>
<dbReference type="EMBL" id="BGPR01041143">
    <property type="protein sequence ID" value="GBO17382.1"/>
    <property type="molecule type" value="Genomic_DNA"/>
</dbReference>
<keyword evidence="1" id="KW-1133">Transmembrane helix</keyword>
<sequence length="171" mass="19537">MDVFIGIAVYPQILLCSVMVAAYGEYIFVLPIMEYASLVELFKYGKSMMVCKDEITDEKPEHDLMKQPIIPIVRNPSVWLFCEPLNIEAELANTLDAKKDNFVKTPAPTVRNPKVWSFCKKLGIKVKLEFPKNYEMAKPTDTPTVFDKDLFTCSAGLWKSKLKCRPECCKN</sequence>
<dbReference type="Proteomes" id="UP000499080">
    <property type="component" value="Unassembled WGS sequence"/>
</dbReference>
<accession>A0A4Y2UYN5</accession>
<reference evidence="2 3" key="1">
    <citation type="journal article" date="2019" name="Sci. Rep.">
        <title>Orb-weaving spider Araneus ventricosus genome elucidates the spidroin gene catalogue.</title>
        <authorList>
            <person name="Kono N."/>
            <person name="Nakamura H."/>
            <person name="Ohtoshi R."/>
            <person name="Moran D.A.P."/>
            <person name="Shinohara A."/>
            <person name="Yoshida Y."/>
            <person name="Fujiwara M."/>
            <person name="Mori M."/>
            <person name="Tomita M."/>
            <person name="Arakawa K."/>
        </authorList>
    </citation>
    <scope>NUCLEOTIDE SEQUENCE [LARGE SCALE GENOMIC DNA]</scope>
</reference>
<evidence type="ECO:0000313" key="3">
    <source>
        <dbReference type="Proteomes" id="UP000499080"/>
    </source>
</evidence>
<gene>
    <name evidence="2" type="ORF">AVEN_3246_1</name>
</gene>
<name>A0A4Y2UYN5_ARAVE</name>